<dbReference type="Proteomes" id="UP000694388">
    <property type="component" value="Unplaced"/>
</dbReference>
<dbReference type="OMA" id="XVEAKSQ"/>
<dbReference type="GO" id="GO:0007030">
    <property type="term" value="P:Golgi organization"/>
    <property type="evidence" value="ECO:0007669"/>
    <property type="project" value="TreeGrafter"/>
</dbReference>
<evidence type="ECO:0000313" key="3">
    <source>
        <dbReference type="Ensembl" id="ENSEBUP00000026361.1"/>
    </source>
</evidence>
<keyword evidence="1" id="KW-0175">Coiled coil</keyword>
<feature type="compositionally biased region" description="Basic and acidic residues" evidence="2">
    <location>
        <begin position="38"/>
        <end position="47"/>
    </location>
</feature>
<dbReference type="PANTHER" id="PTHR10881:SF46">
    <property type="entry name" value="GOLGIN SUBFAMILY A MEMBER 2"/>
    <property type="match status" value="1"/>
</dbReference>
<reference evidence="3" key="1">
    <citation type="submission" date="2025-08" db="UniProtKB">
        <authorList>
            <consortium name="Ensembl"/>
        </authorList>
    </citation>
    <scope>IDENTIFICATION</scope>
</reference>
<dbReference type="GO" id="GO:0005801">
    <property type="term" value="C:cis-Golgi network"/>
    <property type="evidence" value="ECO:0007669"/>
    <property type="project" value="TreeGrafter"/>
</dbReference>
<organism evidence="3 4">
    <name type="scientific">Eptatretus burgeri</name>
    <name type="common">Inshore hagfish</name>
    <dbReference type="NCBI Taxonomy" id="7764"/>
    <lineage>
        <taxon>Eukaryota</taxon>
        <taxon>Metazoa</taxon>
        <taxon>Chordata</taxon>
        <taxon>Craniata</taxon>
        <taxon>Vertebrata</taxon>
        <taxon>Cyclostomata</taxon>
        <taxon>Myxini</taxon>
        <taxon>Myxiniformes</taxon>
        <taxon>Myxinidae</taxon>
        <taxon>Eptatretinae</taxon>
        <taxon>Eptatretus</taxon>
    </lineage>
</organism>
<reference evidence="3" key="2">
    <citation type="submission" date="2025-09" db="UniProtKB">
        <authorList>
            <consortium name="Ensembl"/>
        </authorList>
    </citation>
    <scope>IDENTIFICATION</scope>
</reference>
<feature type="compositionally biased region" description="Basic and acidic residues" evidence="2">
    <location>
        <begin position="66"/>
        <end position="77"/>
    </location>
</feature>
<dbReference type="AlphaFoldDB" id="A0A8C4RBN0"/>
<dbReference type="GeneTree" id="ENSGT00530000062932"/>
<proteinExistence type="predicted"/>
<dbReference type="GO" id="GO:0032580">
    <property type="term" value="C:Golgi cisterna membrane"/>
    <property type="evidence" value="ECO:0007669"/>
    <property type="project" value="TreeGrafter"/>
</dbReference>
<feature type="coiled-coil region" evidence="1">
    <location>
        <begin position="119"/>
        <end position="332"/>
    </location>
</feature>
<name>A0A8C4RBN0_EPTBU</name>
<evidence type="ECO:0000256" key="1">
    <source>
        <dbReference type="SAM" id="Coils"/>
    </source>
</evidence>
<evidence type="ECO:0000256" key="2">
    <source>
        <dbReference type="SAM" id="MobiDB-lite"/>
    </source>
</evidence>
<dbReference type="GO" id="GO:0000137">
    <property type="term" value="C:Golgi cis cisterna"/>
    <property type="evidence" value="ECO:0007669"/>
    <property type="project" value="TreeGrafter"/>
</dbReference>
<accession>A0A8C4RBN0</accession>
<feature type="region of interest" description="Disordered" evidence="2">
    <location>
        <begin position="1"/>
        <end position="77"/>
    </location>
</feature>
<evidence type="ECO:0000313" key="4">
    <source>
        <dbReference type="Proteomes" id="UP000694388"/>
    </source>
</evidence>
<sequence>MADGGRAARLAAAKKKLKEFQQKGSPGGESLPKKQALRSKEGSRADTPEEEVDATEKQTGSGGGEKQWEEDRDCSTTEKLRQLSLQINGLVSQQPNSLMNGENDGRELEQKNRELLCALDASRQRNDQLAGQLEDLRLQNEDLQMQKKNSQQGKGVDDETSLNEQLEVHVQTIGILVAEKSELQAELEKAQQIKSDKAGELDDVTQRLLASRQRMAELEASLSALTSEKLDNTKAFNDLQQGRSKLQAELASLREQNEELGQRAAEQTERMLAVEKERKAARHEITELQQRLEMAELTAQQLSAQAGEADGAHQQAEEKRLLEEQVARLMEATRYLGVERDQLAQQLLEHGQQWQQVAEQHKKQHPSRVNQRDHLMLS</sequence>
<dbReference type="Ensembl" id="ENSEBUT00000026937.1">
    <property type="protein sequence ID" value="ENSEBUP00000026361.1"/>
    <property type="gene ID" value="ENSEBUG00000016223.1"/>
</dbReference>
<dbReference type="InterPro" id="IPR024858">
    <property type="entry name" value="GOLGA"/>
</dbReference>
<protein>
    <submittedName>
        <fullName evidence="3">Uncharacterized protein</fullName>
    </submittedName>
</protein>
<keyword evidence="4" id="KW-1185">Reference proteome</keyword>
<feature type="region of interest" description="Disordered" evidence="2">
    <location>
        <begin position="355"/>
        <end position="378"/>
    </location>
</feature>
<dbReference type="PANTHER" id="PTHR10881">
    <property type="entry name" value="GOLGIN SUBFAMILY A MEMBER-RELATED"/>
    <property type="match status" value="1"/>
</dbReference>